<name>A0AA97P5F3_PYRO3</name>
<dbReference type="Proteomes" id="UP000011086">
    <property type="component" value="Unassembled WGS sequence"/>
</dbReference>
<evidence type="ECO:0008006" key="2">
    <source>
        <dbReference type="Google" id="ProtNLM"/>
    </source>
</evidence>
<dbReference type="AlphaFoldDB" id="A0AA97P5F3"/>
<proteinExistence type="predicted"/>
<dbReference type="SMR" id="A0AA97P5F3"/>
<dbReference type="InterPro" id="IPR037883">
    <property type="entry name" value="Knr4/Smi1-like_sf"/>
</dbReference>
<gene>
    <name evidence="1" type="ORF">OOU_Y34scaffold00216g18</name>
</gene>
<dbReference type="EMBL" id="JH793081">
    <property type="protein sequence ID" value="ELQ42310.1"/>
    <property type="molecule type" value="Genomic_DNA"/>
</dbReference>
<accession>A0AA97P5F3</accession>
<evidence type="ECO:0000313" key="1">
    <source>
        <dbReference type="EMBL" id="ELQ42310.1"/>
    </source>
</evidence>
<protein>
    <recommendedName>
        <fullName evidence="2">Knr4/Smi1-like domain-containing protein</fullName>
    </recommendedName>
</protein>
<sequence length="561" mass="63368">MAENDSTTATATRRPTMREKYPALAFIMRHIDDAPELIYTRCLQDVVRQASETALCLAVAGEVAAATAIVCALREHCPNDVLFSPVAQRTYPFLGPCMFFAWEATSWPEWIPVSDRTEAKLGGMEKEARKHWLQFFTEPWSADVDTAEKARAMADRTINRAFPQDAAKESDRILLTARWFAQGRYGFAADPNGLLDARYMDVAMRWRSGVHPTPFMQLYRSAGLAIALDVYLSVPGGEKEAGEVFGEIAERFTFFEQAEMLACSRAAWKGFLVRQDGDRPLLDELQIGRDDLRDAADRAVQMVQKRLVQGAVRPFGGKTIQDLARLISSNTVEMCPWDAFRSFGQERRKPENDQGLLRPPYSKVAELEAKLGTDLPQDYKELLAFTNGMEPIWNGGPMLDILARAEEVEQVDIGHLSGLQACLVRDDDPHPVTGNDIEWPSLPAKAISLSPPGSPAHLLLLDRETTAACKRSFFEQFEQRTAAQKAELERVVCETYGSVEEFRSLERGLVLWRDYELDMMAYNGVRGLLEVLGLESMRRYRFWLRIYEPGRRFVSDGEAWD</sequence>
<organism evidence="1">
    <name type="scientific">Pyricularia oryzae (strain Y34)</name>
    <name type="common">Rice blast fungus</name>
    <name type="synonym">Magnaporthe oryzae</name>
    <dbReference type="NCBI Taxonomy" id="1143189"/>
    <lineage>
        <taxon>Eukaryota</taxon>
        <taxon>Fungi</taxon>
        <taxon>Dikarya</taxon>
        <taxon>Ascomycota</taxon>
        <taxon>Pezizomycotina</taxon>
        <taxon>Sordariomycetes</taxon>
        <taxon>Sordariomycetidae</taxon>
        <taxon>Magnaporthales</taxon>
        <taxon>Pyriculariaceae</taxon>
        <taxon>Pyricularia</taxon>
    </lineage>
</organism>
<dbReference type="SUPFAM" id="SSF160631">
    <property type="entry name" value="SMI1/KNR4-like"/>
    <property type="match status" value="1"/>
</dbReference>
<reference evidence="1" key="1">
    <citation type="journal article" date="2012" name="PLoS Genet.">
        <title>Comparative analysis of the genomes of two field isolates of the rice blast fungus Magnaporthe oryzae.</title>
        <authorList>
            <person name="Xue M."/>
            <person name="Yang J."/>
            <person name="Li Z."/>
            <person name="Hu S."/>
            <person name="Yao N."/>
            <person name="Dean R.A."/>
            <person name="Zhao W."/>
            <person name="Shen M."/>
            <person name="Zhang H."/>
            <person name="Li C."/>
            <person name="Liu L."/>
            <person name="Cao L."/>
            <person name="Xu X."/>
            <person name="Xing Y."/>
            <person name="Hsiang T."/>
            <person name="Zhang Z."/>
            <person name="Xu J.R."/>
            <person name="Peng Y.L."/>
        </authorList>
    </citation>
    <scope>NUCLEOTIDE SEQUENCE</scope>
    <source>
        <strain evidence="1">Y34</strain>
    </source>
</reference>